<dbReference type="AlphaFoldDB" id="A0A2N5X4N6"/>
<name>A0A2N5X4N6_9GAMM</name>
<keyword evidence="3" id="KW-1185">Reference proteome</keyword>
<organism evidence="2 3">
    <name type="scientific">Pseudohalioglobus lutimaris</name>
    <dbReference type="NCBI Taxonomy" id="1737061"/>
    <lineage>
        <taxon>Bacteria</taxon>
        <taxon>Pseudomonadati</taxon>
        <taxon>Pseudomonadota</taxon>
        <taxon>Gammaproteobacteria</taxon>
        <taxon>Cellvibrionales</taxon>
        <taxon>Halieaceae</taxon>
        <taxon>Pseudohalioglobus</taxon>
    </lineage>
</organism>
<dbReference type="Proteomes" id="UP000235005">
    <property type="component" value="Unassembled WGS sequence"/>
</dbReference>
<accession>A0A2N5X4N6</accession>
<keyword evidence="1" id="KW-0472">Membrane</keyword>
<comment type="caution">
    <text evidence="2">The sequence shown here is derived from an EMBL/GenBank/DDBJ whole genome shotgun (WGS) entry which is preliminary data.</text>
</comment>
<proteinExistence type="predicted"/>
<evidence type="ECO:0000313" key="3">
    <source>
        <dbReference type="Proteomes" id="UP000235005"/>
    </source>
</evidence>
<evidence type="ECO:0000256" key="1">
    <source>
        <dbReference type="SAM" id="Phobius"/>
    </source>
</evidence>
<feature type="transmembrane region" description="Helical" evidence="1">
    <location>
        <begin position="62"/>
        <end position="80"/>
    </location>
</feature>
<reference evidence="2 3" key="1">
    <citation type="submission" date="2018-01" db="EMBL/GenBank/DDBJ databases">
        <title>The draft genome sequence of Halioglobus lutimaris HF004.</title>
        <authorList>
            <person name="Du Z.-J."/>
            <person name="Shi M.-J."/>
        </authorList>
    </citation>
    <scope>NUCLEOTIDE SEQUENCE [LARGE SCALE GENOMIC DNA]</scope>
    <source>
        <strain evidence="2 3">HF004</strain>
    </source>
</reference>
<sequence length="104" mass="11650">MSERTEWLIGNAVSFVQHEPGVFRAEVGKKWILSLICFGTVLGSGALWGIVSWLLISEPLPGVMIGVGSVLYKHLFVLSFEMEAFRTTWENIGTDLPQQRREPS</sequence>
<keyword evidence="1" id="KW-0812">Transmembrane</keyword>
<keyword evidence="1" id="KW-1133">Transmembrane helix</keyword>
<dbReference type="RefSeq" id="WP_101517782.1">
    <property type="nucleotide sequence ID" value="NZ_PKUS01000007.1"/>
</dbReference>
<feature type="transmembrane region" description="Helical" evidence="1">
    <location>
        <begin position="31"/>
        <end position="56"/>
    </location>
</feature>
<protein>
    <submittedName>
        <fullName evidence="2">Uncharacterized protein</fullName>
    </submittedName>
</protein>
<gene>
    <name evidence="2" type="ORF">C0039_07985</name>
</gene>
<dbReference type="EMBL" id="PKUS01000007">
    <property type="protein sequence ID" value="PLW69457.1"/>
    <property type="molecule type" value="Genomic_DNA"/>
</dbReference>
<evidence type="ECO:0000313" key="2">
    <source>
        <dbReference type="EMBL" id="PLW69457.1"/>
    </source>
</evidence>